<evidence type="ECO:0000313" key="6">
    <source>
        <dbReference type="Proteomes" id="UP000245207"/>
    </source>
</evidence>
<dbReference type="Gene3D" id="3.10.50.40">
    <property type="match status" value="1"/>
</dbReference>
<dbReference type="PROSITE" id="PS50059">
    <property type="entry name" value="FKBP_PPIASE"/>
    <property type="match status" value="1"/>
</dbReference>
<dbReference type="PANTHER" id="PTHR46512">
    <property type="entry name" value="PEPTIDYLPROLYL ISOMERASE"/>
    <property type="match status" value="1"/>
</dbReference>
<sequence>MEKRALTKWSRVFTTEQVIDGLDRGVKTMKRGEVSILTIHPEYAFGSNESNHESATVPASFTVYYDVELVSFEMTREKNVTNLSHALPQPSLGDAMRCEDEKQQVKVLKITCNLKNASCKLKLRDYKQAVKLCTKTREKNVTNLSHALPQPSLGDAMRWLDVFCARYVYLIRILSKNGITRLASLAFCLMTVVDDGSITFTIPTVVMISEILKGNGLAIQKLISTSTIKSKDESTGKLIQKAKIEIMMAKNEQFEKPKAHSVTQKKVVHLKYFATTLSFGSQHQRLYSLTNSAPNRICFAGPLRSDKIPPTEPMEQDRSKIVNIKKQMMVLTAKQKSFLPYVSTLPALQKVNYQEAIEDITMRMGAGMAKFICKVVFEYLSGGTKEYKFSWTSSTMFLLPFWNLIKRGIWIKRRWKKSWHQKGKSITKIDQLTLYASVQIGRIGRAGSTGQATSYFIDRGMVFPLSTSSFL</sequence>
<dbReference type="STRING" id="35608.A0A2U1NYH4"/>
<dbReference type="InterPro" id="IPR036882">
    <property type="entry name" value="Alba-like_dom_sf"/>
</dbReference>
<dbReference type="SUPFAM" id="SSF82704">
    <property type="entry name" value="AlbA-like"/>
    <property type="match status" value="1"/>
</dbReference>
<dbReference type="InterPro" id="IPR046357">
    <property type="entry name" value="PPIase_dom_sf"/>
</dbReference>
<dbReference type="InterPro" id="IPR001179">
    <property type="entry name" value="PPIase_FKBP_dom"/>
</dbReference>
<protein>
    <recommendedName>
        <fullName evidence="3">peptidylprolyl isomerase</fullName>
        <ecNumber evidence="3">5.2.1.8</ecNumber>
    </recommendedName>
</protein>
<proteinExistence type="predicted"/>
<dbReference type="Pfam" id="PF00254">
    <property type="entry name" value="FKBP_C"/>
    <property type="match status" value="1"/>
</dbReference>
<evidence type="ECO:0000256" key="1">
    <source>
        <dbReference type="ARBA" id="ARBA00022737"/>
    </source>
</evidence>
<feature type="domain" description="PPIase FKBP-type" evidence="4">
    <location>
        <begin position="1"/>
        <end position="73"/>
    </location>
</feature>
<organism evidence="5 6">
    <name type="scientific">Artemisia annua</name>
    <name type="common">Sweet wormwood</name>
    <dbReference type="NCBI Taxonomy" id="35608"/>
    <lineage>
        <taxon>Eukaryota</taxon>
        <taxon>Viridiplantae</taxon>
        <taxon>Streptophyta</taxon>
        <taxon>Embryophyta</taxon>
        <taxon>Tracheophyta</taxon>
        <taxon>Spermatophyta</taxon>
        <taxon>Magnoliopsida</taxon>
        <taxon>eudicotyledons</taxon>
        <taxon>Gunneridae</taxon>
        <taxon>Pentapetalae</taxon>
        <taxon>asterids</taxon>
        <taxon>campanulids</taxon>
        <taxon>Asterales</taxon>
        <taxon>Asteraceae</taxon>
        <taxon>Asteroideae</taxon>
        <taxon>Anthemideae</taxon>
        <taxon>Artemisiinae</taxon>
        <taxon>Artemisia</taxon>
    </lineage>
</organism>
<dbReference type="InterPro" id="IPR050754">
    <property type="entry name" value="FKBP4/5/8-like"/>
</dbReference>
<dbReference type="EMBL" id="PKPP01001967">
    <property type="protein sequence ID" value="PWA78566.1"/>
    <property type="molecule type" value="Genomic_DNA"/>
</dbReference>
<dbReference type="SUPFAM" id="SSF54534">
    <property type="entry name" value="FKBP-like"/>
    <property type="match status" value="1"/>
</dbReference>
<gene>
    <name evidence="5" type="ORF">CTI12_AA149230</name>
</gene>
<name>A0A2U1NYH4_ARTAN</name>
<dbReference type="AlphaFoldDB" id="A0A2U1NYH4"/>
<comment type="catalytic activity">
    <reaction evidence="3">
        <text>[protein]-peptidylproline (omega=180) = [protein]-peptidylproline (omega=0)</text>
        <dbReference type="Rhea" id="RHEA:16237"/>
        <dbReference type="Rhea" id="RHEA-COMP:10747"/>
        <dbReference type="Rhea" id="RHEA-COMP:10748"/>
        <dbReference type="ChEBI" id="CHEBI:83833"/>
        <dbReference type="ChEBI" id="CHEBI:83834"/>
        <dbReference type="EC" id="5.2.1.8"/>
    </reaction>
</comment>
<keyword evidence="2" id="KW-0802">TPR repeat</keyword>
<dbReference type="GO" id="GO:0003676">
    <property type="term" value="F:nucleic acid binding"/>
    <property type="evidence" value="ECO:0007669"/>
    <property type="project" value="InterPro"/>
</dbReference>
<accession>A0A2U1NYH4</accession>
<keyword evidence="3 5" id="KW-0413">Isomerase</keyword>
<evidence type="ECO:0000259" key="4">
    <source>
        <dbReference type="PROSITE" id="PS50059"/>
    </source>
</evidence>
<reference evidence="5 6" key="1">
    <citation type="journal article" date="2018" name="Mol. Plant">
        <title>The genome of Artemisia annua provides insight into the evolution of Asteraceae family and artemisinin biosynthesis.</title>
        <authorList>
            <person name="Shen Q."/>
            <person name="Zhang L."/>
            <person name="Liao Z."/>
            <person name="Wang S."/>
            <person name="Yan T."/>
            <person name="Shi P."/>
            <person name="Liu M."/>
            <person name="Fu X."/>
            <person name="Pan Q."/>
            <person name="Wang Y."/>
            <person name="Lv Z."/>
            <person name="Lu X."/>
            <person name="Zhang F."/>
            <person name="Jiang W."/>
            <person name="Ma Y."/>
            <person name="Chen M."/>
            <person name="Hao X."/>
            <person name="Li L."/>
            <person name="Tang Y."/>
            <person name="Lv G."/>
            <person name="Zhou Y."/>
            <person name="Sun X."/>
            <person name="Brodelius P.E."/>
            <person name="Rose J.K.C."/>
            <person name="Tang K."/>
        </authorList>
    </citation>
    <scope>NUCLEOTIDE SEQUENCE [LARGE SCALE GENOMIC DNA]</scope>
    <source>
        <strain evidence="6">cv. Huhao1</strain>
        <tissue evidence="5">Leaf</tissue>
    </source>
</reference>
<dbReference type="PANTHER" id="PTHR46512:SF11">
    <property type="entry name" value="PEPTIDYLPROLYL ISOMERASE"/>
    <property type="match status" value="1"/>
</dbReference>
<dbReference type="OrthoDB" id="1699369at2759"/>
<comment type="caution">
    <text evidence="5">The sequence shown here is derived from an EMBL/GenBank/DDBJ whole genome shotgun (WGS) entry which is preliminary data.</text>
</comment>
<keyword evidence="1" id="KW-0677">Repeat</keyword>
<evidence type="ECO:0000256" key="2">
    <source>
        <dbReference type="ARBA" id="ARBA00022803"/>
    </source>
</evidence>
<keyword evidence="3" id="KW-0697">Rotamase</keyword>
<keyword evidence="6" id="KW-1185">Reference proteome</keyword>
<dbReference type="Gene3D" id="1.10.150.160">
    <property type="match status" value="1"/>
</dbReference>
<dbReference type="Gene3D" id="3.30.110.20">
    <property type="entry name" value="Alba-like domain"/>
    <property type="match status" value="1"/>
</dbReference>
<dbReference type="Proteomes" id="UP000245207">
    <property type="component" value="Unassembled WGS sequence"/>
</dbReference>
<dbReference type="GO" id="GO:0003755">
    <property type="term" value="F:peptidyl-prolyl cis-trans isomerase activity"/>
    <property type="evidence" value="ECO:0007669"/>
    <property type="project" value="UniProtKB-KW"/>
</dbReference>
<dbReference type="EC" id="5.2.1.8" evidence="3"/>
<evidence type="ECO:0000256" key="3">
    <source>
        <dbReference type="PROSITE-ProRule" id="PRU00277"/>
    </source>
</evidence>
<evidence type="ECO:0000313" key="5">
    <source>
        <dbReference type="EMBL" id="PWA78566.1"/>
    </source>
</evidence>